<comment type="caution">
    <text evidence="2">The sequence shown here is derived from an EMBL/GenBank/DDBJ whole genome shotgun (WGS) entry which is preliminary data.</text>
</comment>
<feature type="compositionally biased region" description="Pro residues" evidence="1">
    <location>
        <begin position="211"/>
        <end position="231"/>
    </location>
</feature>
<evidence type="ECO:0000256" key="1">
    <source>
        <dbReference type="SAM" id="MobiDB-lite"/>
    </source>
</evidence>
<proteinExistence type="predicted"/>
<dbReference type="RefSeq" id="WP_189999541.1">
    <property type="nucleotide sequence ID" value="NZ_BNCB01000030.1"/>
</dbReference>
<evidence type="ECO:0000313" key="3">
    <source>
        <dbReference type="Proteomes" id="UP000646738"/>
    </source>
</evidence>
<organism evidence="2 3">
    <name type="scientific">Streptomyces rubradiris</name>
    <name type="common">Streptomyces achromogenes subsp. rubradiris</name>
    <dbReference type="NCBI Taxonomy" id="285531"/>
    <lineage>
        <taxon>Bacteria</taxon>
        <taxon>Bacillati</taxon>
        <taxon>Actinomycetota</taxon>
        <taxon>Actinomycetes</taxon>
        <taxon>Kitasatosporales</taxon>
        <taxon>Streptomycetaceae</taxon>
        <taxon>Streptomyces</taxon>
    </lineage>
</organism>
<protein>
    <submittedName>
        <fullName evidence="2">Uncharacterized protein</fullName>
    </submittedName>
</protein>
<sequence>MPLSDRYLTIRRDPDSEEVLARDGDLEAHSILQRAGFVPVHRLHETYHRAPTGLPPEEETGLATEAVARLRAAGYHVDCDADFDTSHRPLRWQVLGESVAHLAERLRQATSTGEAAEILTELTAPCDGILDAVGHILIAAAEFHDGLGTASAPYTARRLRYLAEETLRVIHTDLVHTRNDLADQHAPHPGRTECTQEVPAGERERSAVCACPPPPRALPVPPPPVAGGPRR</sequence>
<evidence type="ECO:0000313" key="2">
    <source>
        <dbReference type="EMBL" id="GHI53975.1"/>
    </source>
</evidence>
<dbReference type="Proteomes" id="UP000646738">
    <property type="component" value="Unassembled WGS sequence"/>
</dbReference>
<name>A0ABQ3RDN8_STRRR</name>
<reference evidence="3" key="1">
    <citation type="submission" date="2023-07" db="EMBL/GenBank/DDBJ databases">
        <title>Whole genome shotgun sequence of Streptomyces achromogenes subsp. rubradiris NBRC 14000.</title>
        <authorList>
            <person name="Komaki H."/>
            <person name="Tamura T."/>
        </authorList>
    </citation>
    <scope>NUCLEOTIDE SEQUENCE [LARGE SCALE GENOMIC DNA]</scope>
    <source>
        <strain evidence="3">NBRC 14000</strain>
    </source>
</reference>
<dbReference type="EMBL" id="BNEA01000015">
    <property type="protein sequence ID" value="GHI53975.1"/>
    <property type="molecule type" value="Genomic_DNA"/>
</dbReference>
<gene>
    <name evidence="2" type="ORF">Srubr_38210</name>
</gene>
<feature type="region of interest" description="Disordered" evidence="1">
    <location>
        <begin position="181"/>
        <end position="231"/>
    </location>
</feature>
<keyword evidence="3" id="KW-1185">Reference proteome</keyword>
<accession>A0ABQ3RDN8</accession>